<evidence type="ECO:0000259" key="4">
    <source>
        <dbReference type="PROSITE" id="PS50102"/>
    </source>
</evidence>
<dbReference type="Pfam" id="PF00076">
    <property type="entry name" value="RRM_1"/>
    <property type="match status" value="1"/>
</dbReference>
<dbReference type="GO" id="GO:1990904">
    <property type="term" value="C:ribonucleoprotein complex"/>
    <property type="evidence" value="ECO:0007669"/>
    <property type="project" value="TreeGrafter"/>
</dbReference>
<name>A0A9Q0JWG2_9MAGN</name>
<dbReference type="Proteomes" id="UP001141806">
    <property type="component" value="Unassembled WGS sequence"/>
</dbReference>
<gene>
    <name evidence="6" type="ORF">NE237_011099</name>
</gene>
<dbReference type="PROSITE" id="PS50102">
    <property type="entry name" value="RRM"/>
    <property type="match status" value="1"/>
</dbReference>
<dbReference type="GO" id="GO:0003729">
    <property type="term" value="F:mRNA binding"/>
    <property type="evidence" value="ECO:0007669"/>
    <property type="project" value="TreeGrafter"/>
</dbReference>
<dbReference type="AlphaFoldDB" id="A0A9Q0JWG2"/>
<dbReference type="EMBL" id="JAMYWD010000011">
    <property type="protein sequence ID" value="KAJ4954316.1"/>
    <property type="molecule type" value="Genomic_DNA"/>
</dbReference>
<dbReference type="InterPro" id="IPR032710">
    <property type="entry name" value="NTF2-like_dom_sf"/>
</dbReference>
<dbReference type="PANTHER" id="PTHR10693">
    <property type="entry name" value="RAS GTPASE-ACTIVATING PROTEIN-BINDING PROTEIN"/>
    <property type="match status" value="1"/>
</dbReference>
<evidence type="ECO:0000259" key="5">
    <source>
        <dbReference type="PROSITE" id="PS50177"/>
    </source>
</evidence>
<dbReference type="InterPro" id="IPR000504">
    <property type="entry name" value="RRM_dom"/>
</dbReference>
<dbReference type="InterPro" id="IPR035979">
    <property type="entry name" value="RBD_domain_sf"/>
</dbReference>
<feature type="region of interest" description="Disordered" evidence="3">
    <location>
        <begin position="232"/>
        <end position="252"/>
    </location>
</feature>
<organism evidence="6 7">
    <name type="scientific">Protea cynaroides</name>
    <dbReference type="NCBI Taxonomy" id="273540"/>
    <lineage>
        <taxon>Eukaryota</taxon>
        <taxon>Viridiplantae</taxon>
        <taxon>Streptophyta</taxon>
        <taxon>Embryophyta</taxon>
        <taxon>Tracheophyta</taxon>
        <taxon>Spermatophyta</taxon>
        <taxon>Magnoliopsida</taxon>
        <taxon>Proteales</taxon>
        <taxon>Proteaceae</taxon>
        <taxon>Protea</taxon>
    </lineage>
</organism>
<feature type="region of interest" description="Disordered" evidence="3">
    <location>
        <begin position="20"/>
        <end position="46"/>
    </location>
</feature>
<dbReference type="CDD" id="cd00780">
    <property type="entry name" value="NTF2"/>
    <property type="match status" value="1"/>
</dbReference>
<dbReference type="InterPro" id="IPR018222">
    <property type="entry name" value="Nuclear_transport_factor_2_euk"/>
</dbReference>
<feature type="region of interest" description="Disordered" evidence="3">
    <location>
        <begin position="421"/>
        <end position="501"/>
    </location>
</feature>
<dbReference type="PANTHER" id="PTHR10693:SF20">
    <property type="entry name" value="AT27578P"/>
    <property type="match status" value="1"/>
</dbReference>
<proteinExistence type="predicted"/>
<evidence type="ECO:0000256" key="3">
    <source>
        <dbReference type="SAM" id="MobiDB-lite"/>
    </source>
</evidence>
<dbReference type="Gene3D" id="3.10.450.50">
    <property type="match status" value="1"/>
</dbReference>
<dbReference type="PROSITE" id="PS50177">
    <property type="entry name" value="NTF2_DOMAIN"/>
    <property type="match status" value="1"/>
</dbReference>
<comment type="caution">
    <text evidence="6">The sequence shown here is derived from an EMBL/GenBank/DDBJ whole genome shotgun (WGS) entry which is preliminary data.</text>
</comment>
<protein>
    <submittedName>
        <fullName evidence="6">Uncharacterized protein</fullName>
    </submittedName>
</protein>
<keyword evidence="1 2" id="KW-0694">RNA-binding</keyword>
<dbReference type="Pfam" id="PF02136">
    <property type="entry name" value="NTF2"/>
    <property type="match status" value="1"/>
</dbReference>
<feature type="domain" description="NTF2" evidence="5">
    <location>
        <begin position="74"/>
        <end position="190"/>
    </location>
</feature>
<evidence type="ECO:0000256" key="2">
    <source>
        <dbReference type="PROSITE-ProRule" id="PRU00176"/>
    </source>
</evidence>
<feature type="domain" description="RRM" evidence="4">
    <location>
        <begin position="349"/>
        <end position="426"/>
    </location>
</feature>
<dbReference type="InterPro" id="IPR039539">
    <property type="entry name" value="Ras_GTPase_bind_prot"/>
</dbReference>
<sequence length="526" mass="57107">MVQITTNIGGTEAMAMMVETGRRRKRRRRSRCNDLKAGREDETQKPGYCFSKSRSLMASPQQLTAGSSPTAQVVGNAFVHQYYNILHQSPELVYRFYQENSKLGRPEPDGTLSSTTTMQAINEKILALDYSDCRAEIKTVEAQESYEGGVIVLVTGYLTGKDGVKRNFTQSFFLAPQDKGYFVLNDLFRYVEEVELHAGNQNLANGVTTHPTPDQDPAEPQWVAEQTTTLQEEEVNGEEVYNPSENEDGSVVEEEAPTPEVVDEIPNMVAESNTVVQEEVPKKSYASIVKVMKENGGPVSVPTPARPAPSNQERLVAPPPPPAPAAEMPVSSSNAVESGNNQEGESDGHSIYIKNLPLNATPAQLEEEFKKFGPIKSGGVQVRSNKQQGFCFGFVEFEVATAVQSAIEASPITIGGRQAVVEEKRPSSSRVNNRGRFPSGRGNGFRNDGPRGRGNYGSGRGYGRNDFNNRSDFVNRGGNGSRGGSMNRGLEGGNQRVDYGARANHTGGLTVNATAKNVAPRVPAPA</sequence>
<dbReference type="SUPFAM" id="SSF54928">
    <property type="entry name" value="RNA-binding domain, RBD"/>
    <property type="match status" value="1"/>
</dbReference>
<dbReference type="FunFam" id="3.10.450.50:FF:000003">
    <property type="entry name" value="Nuclear transport factor 2 family protein"/>
    <property type="match status" value="1"/>
</dbReference>
<dbReference type="SMART" id="SM00360">
    <property type="entry name" value="RRM"/>
    <property type="match status" value="1"/>
</dbReference>
<evidence type="ECO:0000256" key="1">
    <source>
        <dbReference type="ARBA" id="ARBA00022884"/>
    </source>
</evidence>
<feature type="compositionally biased region" description="Polar residues" evidence="3">
    <location>
        <begin position="330"/>
        <end position="343"/>
    </location>
</feature>
<dbReference type="OrthoDB" id="339151at2759"/>
<dbReference type="SUPFAM" id="SSF54427">
    <property type="entry name" value="NTF2-like"/>
    <property type="match status" value="1"/>
</dbReference>
<feature type="compositionally biased region" description="Basic and acidic residues" evidence="3">
    <location>
        <begin position="31"/>
        <end position="44"/>
    </location>
</feature>
<evidence type="ECO:0000313" key="7">
    <source>
        <dbReference type="Proteomes" id="UP001141806"/>
    </source>
</evidence>
<keyword evidence="7" id="KW-1185">Reference proteome</keyword>
<reference evidence="6" key="1">
    <citation type="journal article" date="2023" name="Plant J.">
        <title>The genome of the king protea, Protea cynaroides.</title>
        <authorList>
            <person name="Chang J."/>
            <person name="Duong T.A."/>
            <person name="Schoeman C."/>
            <person name="Ma X."/>
            <person name="Roodt D."/>
            <person name="Barker N."/>
            <person name="Li Z."/>
            <person name="Van de Peer Y."/>
            <person name="Mizrachi E."/>
        </authorList>
    </citation>
    <scope>NUCLEOTIDE SEQUENCE</scope>
    <source>
        <tissue evidence="6">Young leaves</tissue>
    </source>
</reference>
<dbReference type="CDD" id="cd00590">
    <property type="entry name" value="RRM_SF"/>
    <property type="match status" value="1"/>
</dbReference>
<accession>A0A9Q0JWG2</accession>
<dbReference type="FunFam" id="3.30.70.330:FF:000589">
    <property type="entry name" value="RNA-binding protein-like"/>
    <property type="match status" value="1"/>
</dbReference>
<feature type="region of interest" description="Disordered" evidence="3">
    <location>
        <begin position="295"/>
        <end position="349"/>
    </location>
</feature>
<feature type="compositionally biased region" description="Gly residues" evidence="3">
    <location>
        <begin position="452"/>
        <end position="462"/>
    </location>
</feature>
<dbReference type="InterPro" id="IPR002075">
    <property type="entry name" value="NTF2_dom"/>
</dbReference>
<dbReference type="Gene3D" id="3.30.70.330">
    <property type="match status" value="1"/>
</dbReference>
<dbReference type="GO" id="GO:0005829">
    <property type="term" value="C:cytosol"/>
    <property type="evidence" value="ECO:0007669"/>
    <property type="project" value="TreeGrafter"/>
</dbReference>
<dbReference type="InterPro" id="IPR012677">
    <property type="entry name" value="Nucleotide-bd_a/b_plait_sf"/>
</dbReference>
<evidence type="ECO:0000313" key="6">
    <source>
        <dbReference type="EMBL" id="KAJ4954316.1"/>
    </source>
</evidence>